<feature type="transmembrane region" description="Helical" evidence="2">
    <location>
        <begin position="121"/>
        <end position="148"/>
    </location>
</feature>
<feature type="transmembrane region" description="Helical" evidence="2">
    <location>
        <begin position="422"/>
        <end position="439"/>
    </location>
</feature>
<dbReference type="Proteomes" id="UP000838412">
    <property type="component" value="Chromosome 8"/>
</dbReference>
<feature type="transmembrane region" description="Helical" evidence="2">
    <location>
        <begin position="1051"/>
        <end position="1069"/>
    </location>
</feature>
<feature type="transmembrane region" description="Helical" evidence="2">
    <location>
        <begin position="1187"/>
        <end position="1207"/>
    </location>
</feature>
<feature type="transmembrane region" description="Helical" evidence="2">
    <location>
        <begin position="1158"/>
        <end position="1180"/>
    </location>
</feature>
<feature type="transmembrane region" description="Helical" evidence="2">
    <location>
        <begin position="1364"/>
        <end position="1388"/>
    </location>
</feature>
<dbReference type="EMBL" id="OV696693">
    <property type="protein sequence ID" value="CAH1271603.1"/>
    <property type="molecule type" value="Genomic_DNA"/>
</dbReference>
<evidence type="ECO:0000256" key="1">
    <source>
        <dbReference type="SAM" id="MobiDB-lite"/>
    </source>
</evidence>
<feature type="transmembrane region" description="Helical" evidence="2">
    <location>
        <begin position="1300"/>
        <end position="1321"/>
    </location>
</feature>
<keyword evidence="5" id="KW-1185">Reference proteome</keyword>
<dbReference type="PANTHER" id="PTHR11161:SF0">
    <property type="entry name" value="O-ACYLTRANSFERASE LIKE PROTEIN"/>
    <property type="match status" value="1"/>
</dbReference>
<dbReference type="InterPro" id="IPR002656">
    <property type="entry name" value="Acyl_transf_3_dom"/>
</dbReference>
<evidence type="ECO:0000256" key="2">
    <source>
        <dbReference type="SAM" id="Phobius"/>
    </source>
</evidence>
<keyword evidence="2" id="KW-0472">Membrane</keyword>
<evidence type="ECO:0000313" key="4">
    <source>
        <dbReference type="EMBL" id="CAH1271603.1"/>
    </source>
</evidence>
<feature type="transmembrane region" description="Helical" evidence="2">
    <location>
        <begin position="1227"/>
        <end position="1244"/>
    </location>
</feature>
<feature type="region of interest" description="Disordered" evidence="1">
    <location>
        <begin position="596"/>
        <end position="638"/>
    </location>
</feature>
<evidence type="ECO:0000313" key="5">
    <source>
        <dbReference type="Proteomes" id="UP000838412"/>
    </source>
</evidence>
<feature type="domain" description="Nose resistant-to-fluoxetine protein N-terminal" evidence="3">
    <location>
        <begin position="796"/>
        <end position="919"/>
    </location>
</feature>
<dbReference type="InterPro" id="IPR006621">
    <property type="entry name" value="Nose-resist-to-fluoxetine_N"/>
</dbReference>
<dbReference type="OrthoDB" id="118951at2759"/>
<name>A0A8K0A939_BRALA</name>
<organism evidence="4 5">
    <name type="scientific">Branchiostoma lanceolatum</name>
    <name type="common">Common lancelet</name>
    <name type="synonym">Amphioxus lanceolatum</name>
    <dbReference type="NCBI Taxonomy" id="7740"/>
    <lineage>
        <taxon>Eukaryota</taxon>
        <taxon>Metazoa</taxon>
        <taxon>Chordata</taxon>
        <taxon>Cephalochordata</taxon>
        <taxon>Leptocardii</taxon>
        <taxon>Amphioxiformes</taxon>
        <taxon>Branchiostomatidae</taxon>
        <taxon>Branchiostoma</taxon>
    </lineage>
</organism>
<feature type="transmembrane region" description="Helical" evidence="2">
    <location>
        <begin position="1092"/>
        <end position="1113"/>
    </location>
</feature>
<accession>A0A8K0A939</accession>
<protein>
    <submittedName>
        <fullName evidence="4">Hypp4686 protein</fullName>
    </submittedName>
</protein>
<feature type="transmembrane region" description="Helical" evidence="2">
    <location>
        <begin position="451"/>
        <end position="471"/>
    </location>
</feature>
<feature type="transmembrane region" description="Helical" evidence="2">
    <location>
        <begin position="934"/>
        <end position="963"/>
    </location>
</feature>
<dbReference type="GO" id="GO:0016747">
    <property type="term" value="F:acyltransferase activity, transferring groups other than amino-acyl groups"/>
    <property type="evidence" value="ECO:0007669"/>
    <property type="project" value="InterPro"/>
</dbReference>
<feature type="compositionally biased region" description="Basic and acidic residues" evidence="1">
    <location>
        <begin position="597"/>
        <end position="616"/>
    </location>
</feature>
<feature type="transmembrane region" description="Helical" evidence="2">
    <location>
        <begin position="556"/>
        <end position="583"/>
    </location>
</feature>
<dbReference type="InterPro" id="IPR052728">
    <property type="entry name" value="O2_lipid_transport_reg"/>
</dbReference>
<feature type="transmembrane region" description="Helical" evidence="2">
    <location>
        <begin position="295"/>
        <end position="317"/>
    </location>
</feature>
<keyword evidence="2" id="KW-1133">Transmembrane helix</keyword>
<feature type="transmembrane region" description="Helical" evidence="2">
    <location>
        <begin position="354"/>
        <end position="374"/>
    </location>
</feature>
<dbReference type="PANTHER" id="PTHR11161">
    <property type="entry name" value="O-ACYLTRANSFERASE"/>
    <property type="match status" value="1"/>
</dbReference>
<dbReference type="Pfam" id="PF01757">
    <property type="entry name" value="Acyl_transf_3"/>
    <property type="match status" value="2"/>
</dbReference>
<reference evidence="4" key="1">
    <citation type="submission" date="2022-01" db="EMBL/GenBank/DDBJ databases">
        <authorList>
            <person name="Braso-Vives M."/>
        </authorList>
    </citation>
    <scope>NUCLEOTIDE SEQUENCE</scope>
</reference>
<keyword evidence="2" id="KW-0812">Transmembrane</keyword>
<feature type="transmembrane region" description="Helical" evidence="2">
    <location>
        <begin position="381"/>
        <end position="402"/>
    </location>
</feature>
<feature type="transmembrane region" description="Helical" evidence="2">
    <location>
        <begin position="526"/>
        <end position="544"/>
    </location>
</feature>
<dbReference type="Pfam" id="PF20146">
    <property type="entry name" value="NRF"/>
    <property type="match status" value="2"/>
</dbReference>
<feature type="transmembrane region" description="Helical" evidence="2">
    <location>
        <begin position="248"/>
        <end position="266"/>
    </location>
</feature>
<feature type="transmembrane region" description="Helical" evidence="2">
    <location>
        <begin position="1256"/>
        <end position="1280"/>
    </location>
</feature>
<sequence length="1444" mass="162122">MNVSQSLLSVLDSTGKLTPSGMFQGNWLELGDYRECTVDARNAADRPEDIEPMYCLVLWGGIPGEISGYSPYYTQGVCVPKSCSDRAVGNLTWTGFLGVKPMPSWFPVAVYCQREETYATYSAGAIVALVIVAIMLGVLAVSTVYEFIIATWFSEEERKYLTASGAGRFFLSCSVYSNTKKLFNTYQHPGQLPALHGIRVISTLWIIYGHTNFFTSYNIDIGKYQFNKVEKAQASDEWWYFIQGNMDMAVDTFLLLSGLLVTYLFMKQMKKTGGQFTWGDYGRHVLHRYFRLTPVYAFLIMMFTCFTAYMGSGPWWALHDNWTMPSVRACQTYWGANLLYINNYVGQGCFGHGWYLAVDMQLYVTLAGVLVILYRYPKAGAVIACSVMALGLFLSGLLYHFVVNEGGGDYVGTTYQWTFTRMAPYFMGMLLGYWLFSTNRQVPNNPNTRKLMLLGWLVGTACALFALVTPFRTPGANLLGQPAWRTFDRSLFSAGVAWVVYACCVGYGGIISEFLSWSGWMPLSRLTYTAYLIHPMIMQVYYMSYKGALLYSGINWWFLFMSFSFLAFACGFAASMMAEVPFLELEKFILPKRRGREAKSETEKSHDNVANDKDDSNPNLPLLRHGGYGTTSTTETARNGDAANIPAISITDNGSNISKSVNMERRSRKTLDQAIDGVTRDGVTRDGGSSARASPYSVSLVVRVPGSSQDRDHQRSILRPLTSYPSGCGSPLDHTADMKTTVVAVLALLSLVCCVQTVSAQGPAFYEFLGHLSGLERNKVIDWNSTLYLLYTGQVTPACFNDAFRVYNDSILVKSYASNMLDSTGKMTPSGMFQGNWVAMGDYTECTVNANNAPDRPEDFQTMYCSVAWGGIPQLLAPENQFYAQGVCVPNSCTDKDVGLLTNTGLLGVKPMASWYPIGLTCQREETYANFSGAAIAAIAIICIIFIIITVSSLYEFIISLYFPETRKSLELSTRVFLSFSVFTNARKVFSLKSPPGQLPALHGIRVISTLWIIYGHTDFFTIGNIEISNKVEASGTRKEWWYFIQNNMDMAVDTFLLLSGFLVAYLFMKQLTQTGGVFTWRDYGLHILHRYLRLTPVYAFLIMIYTCLLVYMGDGPYWATPSNWVMPSIHGCEGHWWTNLLYINNYFTDSGVECFGWGWYLGVDMQLYVMIPGVLLLLYKKPKIGAIVTCGLIVLCWVLHGVLYHFLVHSILDYLATTYKYTVTRMAPYLLGVLLGYVLFRTNRTIPNIQHKKMWMFLGWVVGTVCSLAGVVTPAALLQNTNPPYNIQNDAAWRAMERTLFATGVAWVIYASSVGYGGIISEFLSWSGWLPLSRLTYSAYLIHPMIMQVYYMSYKGALLYSEINWLFLFISFSFLAFACGFAASMMAEVPFLELEKFVLPKRRGRDRLAPEPERVVVERQQYQPLPQEAVADPRIPGYGSVLT</sequence>
<feature type="transmembrane region" description="Helical" evidence="2">
    <location>
        <begin position="491"/>
        <end position="514"/>
    </location>
</feature>
<feature type="transmembrane region" description="Helical" evidence="2">
    <location>
        <begin position="1333"/>
        <end position="1352"/>
    </location>
</feature>
<proteinExistence type="predicted"/>
<dbReference type="SMART" id="SM00703">
    <property type="entry name" value="NRF"/>
    <property type="match status" value="1"/>
</dbReference>
<gene>
    <name evidence="4" type="primary">Hypp4686</name>
    <name evidence="4" type="ORF">BLAG_LOCUS23580</name>
</gene>
<evidence type="ECO:0000259" key="3">
    <source>
        <dbReference type="SMART" id="SM00703"/>
    </source>
</evidence>